<evidence type="ECO:0008006" key="3">
    <source>
        <dbReference type="Google" id="ProtNLM"/>
    </source>
</evidence>
<name>A0ABY4GFB5_9BACT</name>
<dbReference type="RefSeq" id="WP_245127473.1">
    <property type="nucleotide sequence ID" value="NZ_CP095067.1"/>
</dbReference>
<evidence type="ECO:0000313" key="2">
    <source>
        <dbReference type="Proteomes" id="UP000830401"/>
    </source>
</evidence>
<keyword evidence="1" id="KW-0614">Plasmid</keyword>
<organism evidence="1 2">
    <name type="scientific">Hymenobacter volaticus</name>
    <dbReference type="NCBI Taxonomy" id="2932254"/>
    <lineage>
        <taxon>Bacteria</taxon>
        <taxon>Pseudomonadati</taxon>
        <taxon>Bacteroidota</taxon>
        <taxon>Cytophagia</taxon>
        <taxon>Cytophagales</taxon>
        <taxon>Hymenobacteraceae</taxon>
        <taxon>Hymenobacter</taxon>
    </lineage>
</organism>
<dbReference type="EMBL" id="CP095067">
    <property type="protein sequence ID" value="UOQ69627.1"/>
    <property type="molecule type" value="Genomic_DNA"/>
</dbReference>
<geneLocation type="plasmid" evidence="1 2">
    <name>unnamed6</name>
</geneLocation>
<evidence type="ECO:0000313" key="1">
    <source>
        <dbReference type="EMBL" id="UOQ69627.1"/>
    </source>
</evidence>
<sequence>MHQIKPSSQDVPSYALSPLARAGVLVRDFQQPMLTDEHDSATPHRDAHYLLVVLIEGELQLNLDFELVALRGPVLALVCPGQVHQLLRADNPRAGVSVSSRACWRLIFN</sequence>
<dbReference type="Proteomes" id="UP000830401">
    <property type="component" value="Plasmid unnamed6"/>
</dbReference>
<proteinExistence type="predicted"/>
<accession>A0ABY4GFB5</accession>
<reference evidence="1" key="1">
    <citation type="submission" date="2022-04" db="EMBL/GenBank/DDBJ databases">
        <title>Hymenobacter sp. isolated from the air.</title>
        <authorList>
            <person name="Won M."/>
            <person name="Lee C.-M."/>
            <person name="Woen H.-Y."/>
            <person name="Kwon S.-W."/>
        </authorList>
    </citation>
    <scope>NUCLEOTIDE SEQUENCE</scope>
    <source>
        <strain evidence="1">5420S-77</strain>
        <plasmid evidence="1">unnamed6</plasmid>
    </source>
</reference>
<protein>
    <recommendedName>
        <fullName evidence="3">AraC-type arabinose-binding/dimerisation domain-containing protein</fullName>
    </recommendedName>
</protein>
<keyword evidence="2" id="KW-1185">Reference proteome</keyword>
<gene>
    <name evidence="1" type="ORF">MUN86_29445</name>
</gene>